<feature type="region of interest" description="Disordered" evidence="1">
    <location>
        <begin position="223"/>
        <end position="270"/>
    </location>
</feature>
<dbReference type="Proteomes" id="UP000005463">
    <property type="component" value="Unassembled WGS sequence"/>
</dbReference>
<evidence type="ECO:0000256" key="1">
    <source>
        <dbReference type="SAM" id="MobiDB-lite"/>
    </source>
</evidence>
<reference evidence="2 3" key="1">
    <citation type="submission" date="2008-03" db="EMBL/GenBank/DDBJ databases">
        <title>Sequencing of the draft genome and assembly of Burkholderia ambifaria IOP40-10.</title>
        <authorList>
            <consortium name="US DOE Joint Genome Institute (JGI-PGF)"/>
            <person name="Copeland A."/>
            <person name="Lucas S."/>
            <person name="Lapidus A."/>
            <person name="Glavina del Rio T."/>
            <person name="Dalin E."/>
            <person name="Tice H."/>
            <person name="Bruce D."/>
            <person name="Goodwin L."/>
            <person name="Pitluck S."/>
            <person name="Larimer F."/>
            <person name="Land M.L."/>
            <person name="Hauser L."/>
            <person name="Tiedje J."/>
            <person name="Richardson P."/>
        </authorList>
    </citation>
    <scope>NUCLEOTIDE SEQUENCE [LARGE SCALE GENOMIC DNA]</scope>
    <source>
        <strain evidence="2 3">IOP40-10</strain>
    </source>
</reference>
<organism evidence="2 3">
    <name type="scientific">Burkholderia ambifaria IOP40-10</name>
    <dbReference type="NCBI Taxonomy" id="396596"/>
    <lineage>
        <taxon>Bacteria</taxon>
        <taxon>Pseudomonadati</taxon>
        <taxon>Pseudomonadota</taxon>
        <taxon>Betaproteobacteria</taxon>
        <taxon>Burkholderiales</taxon>
        <taxon>Burkholderiaceae</taxon>
        <taxon>Burkholderia</taxon>
        <taxon>Burkholderia cepacia complex</taxon>
    </lineage>
</organism>
<feature type="compositionally biased region" description="Basic residues" evidence="1">
    <location>
        <begin position="245"/>
        <end position="255"/>
    </location>
</feature>
<evidence type="ECO:0000313" key="3">
    <source>
        <dbReference type="Proteomes" id="UP000005463"/>
    </source>
</evidence>
<feature type="compositionally biased region" description="Basic and acidic residues" evidence="1">
    <location>
        <begin position="173"/>
        <end position="195"/>
    </location>
</feature>
<protein>
    <submittedName>
        <fullName evidence="2">Uncharacterized protein</fullName>
    </submittedName>
</protein>
<proteinExistence type="predicted"/>
<sequence length="270" mass="29553">MRGLICDDRRIPDDRAMRAAAGDRVDGLLGRVLEIEARVLLLDRDQLRGARVGGRDDFAAGRRGAGVAARDAHVARAQVALREQQLRLGRVGDRRAREAGEHVAIAFEDAGELVRGHAVVVAAARVVRGEGGGDAGRAEHVAGDGLVERGRRRAGQRADAHRRRGRGRHREQRRACRERTGHGEAGKWKVHDRRSVGNGGGTRAVGAGAIRLGRVEISRGRGRIRTACRRAARRPPPWPSGRPRSGSRRRSRRVPLRTPCRRLQTPTAAR</sequence>
<feature type="compositionally biased region" description="Basic residues" evidence="1">
    <location>
        <begin position="223"/>
        <end position="233"/>
    </location>
</feature>
<evidence type="ECO:0000313" key="2">
    <source>
        <dbReference type="EMBL" id="EDT00439.1"/>
    </source>
</evidence>
<feature type="compositionally biased region" description="Basic residues" evidence="1">
    <location>
        <begin position="150"/>
        <end position="172"/>
    </location>
</feature>
<dbReference type="EMBL" id="ABLC01000287">
    <property type="protein sequence ID" value="EDT00439.1"/>
    <property type="molecule type" value="Genomic_DNA"/>
</dbReference>
<accession>B1FPT7</accession>
<feature type="region of interest" description="Disordered" evidence="1">
    <location>
        <begin position="150"/>
        <end position="202"/>
    </location>
</feature>
<gene>
    <name evidence="2" type="ORF">BamIOP4010DRAFT_6048</name>
</gene>
<dbReference type="AlphaFoldDB" id="B1FPT7"/>
<name>B1FPT7_9BURK</name>
<comment type="caution">
    <text evidence="2">The sequence shown here is derived from an EMBL/GenBank/DDBJ whole genome shotgun (WGS) entry which is preliminary data.</text>
</comment>